<dbReference type="OrthoDB" id="9803036at2"/>
<dbReference type="EMBL" id="QKZL01000008">
    <property type="protein sequence ID" value="PZX15961.1"/>
    <property type="molecule type" value="Genomic_DNA"/>
</dbReference>
<evidence type="ECO:0000313" key="2">
    <source>
        <dbReference type="Proteomes" id="UP000248916"/>
    </source>
</evidence>
<dbReference type="AlphaFoldDB" id="A0A2W7N764"/>
<dbReference type="InterPro" id="IPR011004">
    <property type="entry name" value="Trimer_LpxA-like_sf"/>
</dbReference>
<dbReference type="Gene3D" id="2.160.10.10">
    <property type="entry name" value="Hexapeptide repeat proteins"/>
    <property type="match status" value="2"/>
</dbReference>
<dbReference type="SUPFAM" id="SSF51161">
    <property type="entry name" value="Trimeric LpxA-like enzymes"/>
    <property type="match status" value="2"/>
</dbReference>
<dbReference type="GO" id="GO:0016740">
    <property type="term" value="F:transferase activity"/>
    <property type="evidence" value="ECO:0007669"/>
    <property type="project" value="UniProtKB-KW"/>
</dbReference>
<keyword evidence="1" id="KW-0808">Transferase</keyword>
<accession>A0A2W7N764</accession>
<comment type="caution">
    <text evidence="1">The sequence shown here is derived from an EMBL/GenBank/DDBJ whole genome shotgun (WGS) entry which is preliminary data.</text>
</comment>
<dbReference type="Proteomes" id="UP000248916">
    <property type="component" value="Unassembled WGS sequence"/>
</dbReference>
<dbReference type="InterPro" id="IPR050484">
    <property type="entry name" value="Transf_Hexapept/Carb_Anhydrase"/>
</dbReference>
<dbReference type="InterPro" id="IPR047324">
    <property type="entry name" value="LbH_gamma_CA-like"/>
</dbReference>
<dbReference type="PANTHER" id="PTHR13061:SF29">
    <property type="entry name" value="GAMMA CARBONIC ANHYDRASE-LIKE 1, MITOCHONDRIAL-RELATED"/>
    <property type="match status" value="1"/>
</dbReference>
<reference evidence="1 2" key="1">
    <citation type="submission" date="2018-06" db="EMBL/GenBank/DDBJ databases">
        <title>Genomic Encyclopedia of Archaeal and Bacterial Type Strains, Phase II (KMG-II): from individual species to whole genera.</title>
        <authorList>
            <person name="Goeker M."/>
        </authorList>
    </citation>
    <scope>NUCLEOTIDE SEQUENCE [LARGE SCALE GENOMIC DNA]</scope>
    <source>
        <strain evidence="1 2">DSM 22009</strain>
    </source>
</reference>
<evidence type="ECO:0000313" key="1">
    <source>
        <dbReference type="EMBL" id="PZX15961.1"/>
    </source>
</evidence>
<dbReference type="CDD" id="cd04645">
    <property type="entry name" value="LbH_gamma_CA_like"/>
    <property type="match status" value="1"/>
</dbReference>
<dbReference type="PANTHER" id="PTHR13061">
    <property type="entry name" value="DYNACTIN SUBUNIT P25"/>
    <property type="match status" value="1"/>
</dbReference>
<sequence>MPNDPMSILTPYHGTKPEFAGPPAYAGAGAAVLGRARIGRDAWLGPCSVIRADGHCVEIGDDFFLSEHATVHIAHDVLPTHIAHHVTAGPRSVIHACDVASDCVVEREAVILDGARIGPGAVISARSVVFPRTELEGGWIYAGVPAKPVERIDAAGLEARHQKLRAEQRTGDAVAMRQEAPAFFLAPSATTIGEISCGIEVGIWYGCELDAGTGSITIGDGTNVQDNSLLRCGSGKIEIAGDVTIGHNVTLAECRVETRSLVGIGAVIAPGTVVEKDVLVAAGAETEPGQVLTSGKVWAGRPAKPIGDMNEARRKMLSETLPTYRGYAAHFRDADVAPIPTRQSE</sequence>
<name>A0A2W7N764_9RHOB</name>
<keyword evidence="2" id="KW-1185">Reference proteome</keyword>
<dbReference type="RefSeq" id="WP_111537380.1">
    <property type="nucleotide sequence ID" value="NZ_QKZL01000008.1"/>
</dbReference>
<proteinExistence type="predicted"/>
<gene>
    <name evidence="1" type="ORF">LX81_02231</name>
</gene>
<organism evidence="1 2">
    <name type="scientific">Palleronia aestuarii</name>
    <dbReference type="NCBI Taxonomy" id="568105"/>
    <lineage>
        <taxon>Bacteria</taxon>
        <taxon>Pseudomonadati</taxon>
        <taxon>Pseudomonadota</taxon>
        <taxon>Alphaproteobacteria</taxon>
        <taxon>Rhodobacterales</taxon>
        <taxon>Roseobacteraceae</taxon>
        <taxon>Palleronia</taxon>
    </lineage>
</organism>
<protein>
    <submittedName>
        <fullName evidence="1">Carbonic anhydrase/acetyltransferase-like protein (Isoleucine patch superfamily)</fullName>
    </submittedName>
</protein>